<dbReference type="OrthoDB" id="9764669at2"/>
<keyword evidence="2 10" id="KW-0813">Transport</keyword>
<dbReference type="PANTHER" id="PTHR30069">
    <property type="entry name" value="TONB-DEPENDENT OUTER MEMBRANE RECEPTOR"/>
    <property type="match status" value="1"/>
</dbReference>
<keyword evidence="5" id="KW-0732">Signal</keyword>
<dbReference type="GO" id="GO:0009279">
    <property type="term" value="C:cell outer membrane"/>
    <property type="evidence" value="ECO:0007669"/>
    <property type="project" value="UniProtKB-SubCell"/>
</dbReference>
<dbReference type="Pfam" id="PF07715">
    <property type="entry name" value="Plug"/>
    <property type="match status" value="1"/>
</dbReference>
<dbReference type="Pfam" id="PF00593">
    <property type="entry name" value="TonB_dep_Rec_b-barrel"/>
    <property type="match status" value="1"/>
</dbReference>
<dbReference type="Gene3D" id="2.40.170.20">
    <property type="entry name" value="TonB-dependent receptor, beta-barrel domain"/>
    <property type="match status" value="1"/>
</dbReference>
<keyword evidence="8 14" id="KW-0675">Receptor</keyword>
<evidence type="ECO:0000256" key="1">
    <source>
        <dbReference type="ARBA" id="ARBA00004571"/>
    </source>
</evidence>
<comment type="subcellular location">
    <subcellularLocation>
        <location evidence="1 10">Cell outer membrane</location>
        <topology evidence="1 10">Multi-pass membrane protein</topology>
    </subcellularLocation>
</comment>
<dbReference type="GO" id="GO:0044718">
    <property type="term" value="P:siderophore transmembrane transport"/>
    <property type="evidence" value="ECO:0007669"/>
    <property type="project" value="TreeGrafter"/>
</dbReference>
<dbReference type="eggNOG" id="COG4771">
    <property type="taxonomic scope" value="Bacteria"/>
</dbReference>
<gene>
    <name evidence="14" type="ORF">C900_01496</name>
</gene>
<dbReference type="Gene3D" id="2.170.130.10">
    <property type="entry name" value="TonB-dependent receptor, plug domain"/>
    <property type="match status" value="1"/>
</dbReference>
<keyword evidence="7 10" id="KW-0472">Membrane</keyword>
<accession>L8JU09</accession>
<evidence type="ECO:0000256" key="3">
    <source>
        <dbReference type="ARBA" id="ARBA00022452"/>
    </source>
</evidence>
<organism evidence="14 15">
    <name type="scientific">Fulvivirga imtechensis AK7</name>
    <dbReference type="NCBI Taxonomy" id="1237149"/>
    <lineage>
        <taxon>Bacteria</taxon>
        <taxon>Pseudomonadati</taxon>
        <taxon>Bacteroidota</taxon>
        <taxon>Cytophagia</taxon>
        <taxon>Cytophagales</taxon>
        <taxon>Fulvivirgaceae</taxon>
        <taxon>Fulvivirga</taxon>
    </lineage>
</organism>
<proteinExistence type="inferred from homology"/>
<evidence type="ECO:0000313" key="14">
    <source>
        <dbReference type="EMBL" id="ELR72501.1"/>
    </source>
</evidence>
<dbReference type="GO" id="GO:0015344">
    <property type="term" value="F:siderophore uptake transmembrane transporter activity"/>
    <property type="evidence" value="ECO:0007669"/>
    <property type="project" value="TreeGrafter"/>
</dbReference>
<dbReference type="PROSITE" id="PS52016">
    <property type="entry name" value="TONB_DEPENDENT_REC_3"/>
    <property type="match status" value="1"/>
</dbReference>
<dbReference type="InterPro" id="IPR000531">
    <property type="entry name" value="Beta-barrel_TonB"/>
</dbReference>
<dbReference type="InterPro" id="IPR037066">
    <property type="entry name" value="Plug_dom_sf"/>
</dbReference>
<keyword evidence="3 10" id="KW-1134">Transmembrane beta strand</keyword>
<dbReference type="InterPro" id="IPR036942">
    <property type="entry name" value="Beta-barrel_TonB_sf"/>
</dbReference>
<dbReference type="PATRIC" id="fig|1237149.3.peg.1461"/>
<evidence type="ECO:0000256" key="9">
    <source>
        <dbReference type="ARBA" id="ARBA00023237"/>
    </source>
</evidence>
<evidence type="ECO:0000259" key="13">
    <source>
        <dbReference type="Pfam" id="PF07715"/>
    </source>
</evidence>
<feature type="domain" description="TonB-dependent receptor plug" evidence="13">
    <location>
        <begin position="75"/>
        <end position="184"/>
    </location>
</feature>
<dbReference type="EMBL" id="AMZN01000021">
    <property type="protein sequence ID" value="ELR72501.1"/>
    <property type="molecule type" value="Genomic_DNA"/>
</dbReference>
<comment type="caution">
    <text evidence="14">The sequence shown here is derived from an EMBL/GenBank/DDBJ whole genome shotgun (WGS) entry which is preliminary data.</text>
</comment>
<evidence type="ECO:0000256" key="4">
    <source>
        <dbReference type="ARBA" id="ARBA00022692"/>
    </source>
</evidence>
<keyword evidence="4 10" id="KW-0812">Transmembrane</keyword>
<protein>
    <submittedName>
        <fullName evidence="14">TonB-dependent receptor</fullName>
    </submittedName>
</protein>
<keyword evidence="9 10" id="KW-0998">Cell outer membrane</keyword>
<evidence type="ECO:0000256" key="7">
    <source>
        <dbReference type="ARBA" id="ARBA00023136"/>
    </source>
</evidence>
<dbReference type="InterPro" id="IPR012910">
    <property type="entry name" value="Plug_dom"/>
</dbReference>
<evidence type="ECO:0000259" key="12">
    <source>
        <dbReference type="Pfam" id="PF00593"/>
    </source>
</evidence>
<dbReference type="STRING" id="1237149.C900_01496"/>
<evidence type="ECO:0000256" key="10">
    <source>
        <dbReference type="PROSITE-ProRule" id="PRU01360"/>
    </source>
</evidence>
<evidence type="ECO:0000256" key="11">
    <source>
        <dbReference type="RuleBase" id="RU003357"/>
    </source>
</evidence>
<dbReference type="PANTHER" id="PTHR30069:SF29">
    <property type="entry name" value="HEMOGLOBIN AND HEMOGLOBIN-HAPTOGLOBIN-BINDING PROTEIN 1-RELATED"/>
    <property type="match status" value="1"/>
</dbReference>
<reference evidence="14 15" key="1">
    <citation type="submission" date="2012-12" db="EMBL/GenBank/DDBJ databases">
        <title>Genome assembly of Fulvivirga imtechensis AK7.</title>
        <authorList>
            <person name="Nupur N."/>
            <person name="Khatri I."/>
            <person name="Kumar R."/>
            <person name="Subramanian S."/>
            <person name="Pinnaka A."/>
        </authorList>
    </citation>
    <scope>NUCLEOTIDE SEQUENCE [LARGE SCALE GENOMIC DNA]</scope>
    <source>
        <strain evidence="14 15">AK7</strain>
    </source>
</reference>
<evidence type="ECO:0000256" key="5">
    <source>
        <dbReference type="ARBA" id="ARBA00022729"/>
    </source>
</evidence>
<evidence type="ECO:0000256" key="6">
    <source>
        <dbReference type="ARBA" id="ARBA00023077"/>
    </source>
</evidence>
<dbReference type="InterPro" id="IPR039426">
    <property type="entry name" value="TonB-dep_rcpt-like"/>
</dbReference>
<evidence type="ECO:0000256" key="2">
    <source>
        <dbReference type="ARBA" id="ARBA00022448"/>
    </source>
</evidence>
<name>L8JU09_9BACT</name>
<evidence type="ECO:0000256" key="8">
    <source>
        <dbReference type="ARBA" id="ARBA00023170"/>
    </source>
</evidence>
<dbReference type="RefSeq" id="WP_009578940.1">
    <property type="nucleotide sequence ID" value="NZ_AMZN01000021.1"/>
</dbReference>
<keyword evidence="15" id="KW-1185">Reference proteome</keyword>
<keyword evidence="6 11" id="KW-0798">TonB box</keyword>
<dbReference type="Proteomes" id="UP000011135">
    <property type="component" value="Unassembled WGS sequence"/>
</dbReference>
<comment type="similarity">
    <text evidence="10 11">Belongs to the TonB-dependent receptor family.</text>
</comment>
<sequence>MELALSNTLCAFFRYNNGNKSHRFYFLIIFGLFLCVSKIRAQDMASLSPSELKKLSIEELMAIEVTSVSKHPEKLTEVASAIQVIRNKDIHRSTATSLPEALRLAPNLHVAQLNSYAWVISSRGFNTLYANKLLVMIDGRTVYTPLFAGVFWDAQNVLLEDVERIEVVSGPGGTLWGANAVNGVINVLTKSAGETQGLYASGSVGSMLRNNQEVRYGGQIGDNFCYRVYGKHFDLNHTVQADDQDVADKWGLYQGGFRIDWELSKTDNLTFQGDYYIGDEKTVPRQTDFDGQNVLGRWTHIFSDRSQLVAQAYFDRTWRRMPTISFALATYDIDIQHHFSVGERHRVMVGVGYRLMQDDTQNYTTAAGILPNERDMHLFNGFVQDEISIVPETFKITVGSKLSHNIFTDFEVQPSVRITWTPDKDHTVWGAVSRAVRTPSRIDVDYYIPTNPAPGAPQVAGGPNFNSEKVIAYELGYRVRPAQAVSLSLATFYNVYDDIYSVEALPGTLTYQIQNGSEAQSEGVELSGNYQAASWWRLRGGYTYLKMDIRNKPGHDFDPTILANDAEHRFLVQSIIDLPWNLNFDLTARYTDKLPRVVPDYFTFDARLAWSGENVELSIAGQNLWEDKHQEFGLIEIPRNIYGTLKCRF</sequence>
<feature type="domain" description="TonB-dependent receptor-like beta-barrel" evidence="12">
    <location>
        <begin position="216"/>
        <end position="624"/>
    </location>
</feature>
<dbReference type="SUPFAM" id="SSF56935">
    <property type="entry name" value="Porins"/>
    <property type="match status" value="1"/>
</dbReference>
<evidence type="ECO:0000313" key="15">
    <source>
        <dbReference type="Proteomes" id="UP000011135"/>
    </source>
</evidence>
<dbReference type="AlphaFoldDB" id="L8JU09"/>